<feature type="domain" description="CBS" evidence="3">
    <location>
        <begin position="71"/>
        <end position="128"/>
    </location>
</feature>
<evidence type="ECO:0000256" key="2">
    <source>
        <dbReference type="PROSITE-ProRule" id="PRU00703"/>
    </source>
</evidence>
<sequence>MIARVRDLALREPIRIQADATLREAASAMHEQRAVCALIEDGTESCIITDSNLRDALALDGIPPDGAVARVTRRPPVTIDAGAIVLDALIQMQRHGVDRLLVTDQGRISAILEQADVLGHLAIHSNAILRIAAQAHQSTDLAPAADAMVRMVGALLRNGVKPDRIGRLASDVNRAIFRRLFELLMPKELQQDVCFVVMGSEGRREQILPTDQDNALIVRDGLDADSVMPACCAITSALIDLGYPRCPGDIMISNPAWVLTQTQFRAQVSQWIASSGNDEVMNLAIFFDAEAVAGDEHLLDGVKAVLFETTVSSDAFYAQFASAINAFRVPVGVFSRLQIERSGDQAGTLDIKKGGVFPIVHGIRALALQKKLTVTPTLDRIEALVGMRVIDQRFAREVAAAFSFLCTVRAESGLASIESGGSATNRIRPDELTQIDQRALAESLRVVVKLRRLVGQNFRLDLLGF</sequence>
<name>A0A9D7E2D0_9PROT</name>
<dbReference type="InterPro" id="IPR018821">
    <property type="entry name" value="DUF294_put_nucleoTrafse_sb-bd"/>
</dbReference>
<protein>
    <submittedName>
        <fullName evidence="4">CBS domain-containing protein</fullName>
    </submittedName>
</protein>
<dbReference type="InterPro" id="IPR005105">
    <property type="entry name" value="GlnD_Uridyltrans_N"/>
</dbReference>
<dbReference type="Gene3D" id="3.10.580.10">
    <property type="entry name" value="CBS-domain"/>
    <property type="match status" value="1"/>
</dbReference>
<proteinExistence type="predicted"/>
<dbReference type="InterPro" id="IPR000644">
    <property type="entry name" value="CBS_dom"/>
</dbReference>
<dbReference type="PROSITE" id="PS51371">
    <property type="entry name" value="CBS"/>
    <property type="match status" value="1"/>
</dbReference>
<gene>
    <name evidence="4" type="ORF">IPH26_21015</name>
</gene>
<evidence type="ECO:0000313" key="4">
    <source>
        <dbReference type="EMBL" id="MBK6975313.1"/>
    </source>
</evidence>
<dbReference type="PANTHER" id="PTHR43080">
    <property type="entry name" value="CBS DOMAIN-CONTAINING PROTEIN CBSX3, MITOCHONDRIAL"/>
    <property type="match status" value="1"/>
</dbReference>
<dbReference type="InterPro" id="IPR046342">
    <property type="entry name" value="CBS_dom_sf"/>
</dbReference>
<dbReference type="Pfam" id="PF03445">
    <property type="entry name" value="DUF294"/>
    <property type="match status" value="1"/>
</dbReference>
<keyword evidence="1 2" id="KW-0129">CBS domain</keyword>
<dbReference type="SUPFAM" id="SSF54631">
    <property type="entry name" value="CBS-domain pair"/>
    <property type="match status" value="1"/>
</dbReference>
<dbReference type="PANTHER" id="PTHR43080:SF2">
    <property type="entry name" value="CBS DOMAIN-CONTAINING PROTEIN"/>
    <property type="match status" value="1"/>
</dbReference>
<dbReference type="CDD" id="cd05401">
    <property type="entry name" value="NT_GlnE_GlnD_like"/>
    <property type="match status" value="1"/>
</dbReference>
<dbReference type="Pfam" id="PF10335">
    <property type="entry name" value="DUF294_C"/>
    <property type="match status" value="1"/>
</dbReference>
<evidence type="ECO:0000256" key="1">
    <source>
        <dbReference type="ARBA" id="ARBA00023122"/>
    </source>
</evidence>
<dbReference type="EMBL" id="JADJEV010000005">
    <property type="protein sequence ID" value="MBK6975313.1"/>
    <property type="molecule type" value="Genomic_DNA"/>
</dbReference>
<dbReference type="Proteomes" id="UP000807785">
    <property type="component" value="Unassembled WGS sequence"/>
</dbReference>
<comment type="caution">
    <text evidence="4">The sequence shown here is derived from an EMBL/GenBank/DDBJ whole genome shotgun (WGS) entry which is preliminary data.</text>
</comment>
<reference evidence="4" key="1">
    <citation type="submission" date="2020-10" db="EMBL/GenBank/DDBJ databases">
        <title>Connecting structure to function with the recovery of over 1000 high-quality activated sludge metagenome-assembled genomes encoding full-length rRNA genes using long-read sequencing.</title>
        <authorList>
            <person name="Singleton C.M."/>
            <person name="Petriglieri F."/>
            <person name="Kristensen J.M."/>
            <person name="Kirkegaard R.H."/>
            <person name="Michaelsen T.Y."/>
            <person name="Andersen M.H."/>
            <person name="Karst S.M."/>
            <person name="Dueholm M.S."/>
            <person name="Nielsen P.H."/>
            <person name="Albertsen M."/>
        </authorList>
    </citation>
    <scope>NUCLEOTIDE SEQUENCE</scope>
    <source>
        <strain evidence="4">Bjer_18-Q3-R1-45_BAT3C.347</strain>
    </source>
</reference>
<dbReference type="Pfam" id="PF00571">
    <property type="entry name" value="CBS"/>
    <property type="match status" value="2"/>
</dbReference>
<dbReference type="InterPro" id="IPR051257">
    <property type="entry name" value="Diverse_CBS-Domain"/>
</dbReference>
<evidence type="ECO:0000259" key="3">
    <source>
        <dbReference type="PROSITE" id="PS51371"/>
    </source>
</evidence>
<accession>A0A9D7E2D0</accession>
<dbReference type="AlphaFoldDB" id="A0A9D7E2D0"/>
<dbReference type="SMART" id="SM00116">
    <property type="entry name" value="CBS"/>
    <property type="match status" value="2"/>
</dbReference>
<organism evidence="4 5">
    <name type="scientific">Candidatus Methylophosphatis roskildensis</name>
    <dbReference type="NCBI Taxonomy" id="2899263"/>
    <lineage>
        <taxon>Bacteria</taxon>
        <taxon>Pseudomonadati</taxon>
        <taxon>Pseudomonadota</taxon>
        <taxon>Betaproteobacteria</taxon>
        <taxon>Nitrosomonadales</taxon>
        <taxon>Sterolibacteriaceae</taxon>
        <taxon>Candidatus Methylophosphatis</taxon>
    </lineage>
</organism>
<evidence type="ECO:0000313" key="5">
    <source>
        <dbReference type="Proteomes" id="UP000807785"/>
    </source>
</evidence>
<dbReference type="GO" id="GO:0008773">
    <property type="term" value="F:[protein-PII] uridylyltransferase activity"/>
    <property type="evidence" value="ECO:0007669"/>
    <property type="project" value="InterPro"/>
</dbReference>